<evidence type="ECO:0000313" key="4">
    <source>
        <dbReference type="EMBL" id="WPU45593.1"/>
    </source>
</evidence>
<dbReference type="Gene3D" id="3.40.630.30">
    <property type="match status" value="1"/>
</dbReference>
<gene>
    <name evidence="4" type="ORF">SR933_09980</name>
</gene>
<dbReference type="InterPro" id="IPR016181">
    <property type="entry name" value="Acyl_CoA_acyltransferase"/>
</dbReference>
<dbReference type="InterPro" id="IPR000182">
    <property type="entry name" value="GNAT_dom"/>
</dbReference>
<evidence type="ECO:0000259" key="3">
    <source>
        <dbReference type="PROSITE" id="PS51186"/>
    </source>
</evidence>
<dbReference type="SUPFAM" id="SSF55729">
    <property type="entry name" value="Acyl-CoA N-acyltransferases (Nat)"/>
    <property type="match status" value="1"/>
</dbReference>
<keyword evidence="5" id="KW-1185">Reference proteome</keyword>
<dbReference type="Proteomes" id="UP001322512">
    <property type="component" value="Chromosome"/>
</dbReference>
<keyword evidence="1" id="KW-0808">Transferase</keyword>
<dbReference type="GeneID" id="91010504"/>
<protein>
    <submittedName>
        <fullName evidence="4">GNAT family N-acetyltransferase</fullName>
    </submittedName>
</protein>
<reference evidence="4 5" key="1">
    <citation type="submission" date="2023-11" db="EMBL/GenBank/DDBJ databases">
        <title>MicrobeMod: A computational toolkit for identifying prokaryotic methylation and restriction-modification with nanopore sequencing.</title>
        <authorList>
            <person name="Crits-Christoph A."/>
            <person name="Kang S.C."/>
            <person name="Lee H."/>
            <person name="Ostrov N."/>
        </authorList>
    </citation>
    <scope>NUCLEOTIDE SEQUENCE [LARGE SCALE GENOMIC DNA]</scope>
    <source>
        <strain evidence="4 5">ATCC 33173</strain>
    </source>
</reference>
<dbReference type="InterPro" id="IPR050832">
    <property type="entry name" value="Bact_Acetyltransf"/>
</dbReference>
<dbReference type="PROSITE" id="PS51186">
    <property type="entry name" value="GNAT"/>
    <property type="match status" value="1"/>
</dbReference>
<dbReference type="CDD" id="cd04301">
    <property type="entry name" value="NAT_SF"/>
    <property type="match status" value="1"/>
</dbReference>
<accession>A0ABZ0T6K0</accession>
<evidence type="ECO:0000256" key="1">
    <source>
        <dbReference type="ARBA" id="ARBA00022679"/>
    </source>
</evidence>
<feature type="domain" description="N-acetyltransferase" evidence="3">
    <location>
        <begin position="24"/>
        <end position="171"/>
    </location>
</feature>
<name>A0ABZ0T6K0_HALED</name>
<organism evidence="4 5">
    <name type="scientific">Halomonas elongata (strain ATCC 33173 / DSM 2581 / NBRC 15536 / NCIMB 2198 / 1H9)</name>
    <dbReference type="NCBI Taxonomy" id="768066"/>
    <lineage>
        <taxon>Bacteria</taxon>
        <taxon>Pseudomonadati</taxon>
        <taxon>Pseudomonadota</taxon>
        <taxon>Gammaproteobacteria</taxon>
        <taxon>Oceanospirillales</taxon>
        <taxon>Halomonadaceae</taxon>
        <taxon>Halomonas</taxon>
    </lineage>
</organism>
<evidence type="ECO:0000313" key="5">
    <source>
        <dbReference type="Proteomes" id="UP001322512"/>
    </source>
</evidence>
<sequence length="171" mass="18586">MAILFAVTGSGTGTVEARGHSMAVHLGRAEPHHLSTVLELVRAFHAEEAVALAEERRITAVNALLANDHYGHIFLIYAGEDPIGYLAVCFGFSIEFAGRDAFIDELYVIPKARGLGAGREALVRLAETMRDSGIVALHLEVEKSNDRARGLYHGLGFTPRDHYGLMSMSLL</sequence>
<keyword evidence="2" id="KW-0012">Acyltransferase</keyword>
<dbReference type="PANTHER" id="PTHR43877:SF2">
    <property type="entry name" value="AMINOALKYLPHOSPHONATE N-ACETYLTRANSFERASE-RELATED"/>
    <property type="match status" value="1"/>
</dbReference>
<dbReference type="Pfam" id="PF00583">
    <property type="entry name" value="Acetyltransf_1"/>
    <property type="match status" value="1"/>
</dbReference>
<dbReference type="RefSeq" id="WP_157953418.1">
    <property type="nucleotide sequence ID" value="NC_014532.2"/>
</dbReference>
<dbReference type="PANTHER" id="PTHR43877">
    <property type="entry name" value="AMINOALKYLPHOSPHONATE N-ACETYLTRANSFERASE-RELATED-RELATED"/>
    <property type="match status" value="1"/>
</dbReference>
<proteinExistence type="predicted"/>
<dbReference type="EMBL" id="CP139472">
    <property type="protein sequence ID" value="WPU45593.1"/>
    <property type="molecule type" value="Genomic_DNA"/>
</dbReference>
<evidence type="ECO:0000256" key="2">
    <source>
        <dbReference type="ARBA" id="ARBA00023315"/>
    </source>
</evidence>